<dbReference type="PROSITE" id="PS00463">
    <property type="entry name" value="ZN2_CY6_FUNGAL_1"/>
    <property type="match status" value="1"/>
</dbReference>
<organism evidence="6">
    <name type="scientific">Verticillium alfalfae (strain VaMs.102 / ATCC MYA-4576 / FGSC 10136)</name>
    <name type="common">Verticillium wilt of alfalfa</name>
    <name type="synonym">Verticillium albo-atrum</name>
    <dbReference type="NCBI Taxonomy" id="526221"/>
    <lineage>
        <taxon>Eukaryota</taxon>
        <taxon>Fungi</taxon>
        <taxon>Dikarya</taxon>
        <taxon>Ascomycota</taxon>
        <taxon>Pezizomycotina</taxon>
        <taxon>Sordariomycetes</taxon>
        <taxon>Hypocreomycetidae</taxon>
        <taxon>Glomerellales</taxon>
        <taxon>Plectosphaerellaceae</taxon>
        <taxon>Verticillium</taxon>
    </lineage>
</organism>
<proteinExistence type="predicted"/>
<accession>C9SVW2</accession>
<feature type="compositionally biased region" description="Basic and acidic residues" evidence="3">
    <location>
        <begin position="72"/>
        <end position="90"/>
    </location>
</feature>
<dbReference type="OrthoDB" id="4491390at2759"/>
<evidence type="ECO:0000259" key="4">
    <source>
        <dbReference type="PROSITE" id="PS50048"/>
    </source>
</evidence>
<dbReference type="GO" id="GO:0008270">
    <property type="term" value="F:zinc ion binding"/>
    <property type="evidence" value="ECO:0007669"/>
    <property type="project" value="InterPro"/>
</dbReference>
<name>C9SVW2_VERA1</name>
<dbReference type="GO" id="GO:0000981">
    <property type="term" value="F:DNA-binding transcription factor activity, RNA polymerase II-specific"/>
    <property type="evidence" value="ECO:0007669"/>
    <property type="project" value="InterPro"/>
</dbReference>
<dbReference type="Pfam" id="PF11951">
    <property type="entry name" value="Fungal_trans_2"/>
    <property type="match status" value="1"/>
</dbReference>
<sequence>MHPSAGCLPCKLRKKKCDGAKPICRGCQRNYLVCVWPPTPQVRPPRKGGMPSSTLTIFAVEPQGRLRKHTRAKNESETARRHARLLKKDLTSIPRTLPSHGSLRPESKFLLDHYLHRTGKMASAHVGTYTPFTDALLPIAHASAMLLDSVLTFSSFHLAASSPSNTTVNTLEQQALALRSLKYGITRYSRGDEDFGIPLFLSMLLLCCVELANGGESGSSFQHLTALRNLAPNILSRLNEVPQDYKDAVVFGRELYAYFLLSRASVILRTQPTPACLTSQLPSTTKFQHRAIQVLSSAVRMHFSASFRKLSLS</sequence>
<keyword evidence="2" id="KW-0539">Nucleus</keyword>
<reference evidence="6" key="1">
    <citation type="journal article" date="2011" name="PLoS Pathog.">
        <title>Comparative genomics yields insights into niche adaptation of plant vascular wilt pathogens.</title>
        <authorList>
            <person name="Klosterman S.J."/>
            <person name="Subbarao K.V."/>
            <person name="Kang S."/>
            <person name="Veronese P."/>
            <person name="Gold S.E."/>
            <person name="Thomma B.P.H.J."/>
            <person name="Chen Z."/>
            <person name="Henrissat B."/>
            <person name="Lee Y.-H."/>
            <person name="Park J."/>
            <person name="Garcia-Pedrajas M.D."/>
            <person name="Barbara D.J."/>
            <person name="Anchieta A."/>
            <person name="de Jonge R."/>
            <person name="Santhanam P."/>
            <person name="Maruthachalam K."/>
            <person name="Atallah Z."/>
            <person name="Amyotte S.G."/>
            <person name="Paz Z."/>
            <person name="Inderbitzin P."/>
            <person name="Hayes R.J."/>
            <person name="Heiman D.I."/>
            <person name="Young S."/>
            <person name="Zeng Q."/>
            <person name="Engels R."/>
            <person name="Galagan J."/>
            <person name="Cuomo C.A."/>
            <person name="Dobinson K.F."/>
            <person name="Ma L.-J."/>
        </authorList>
    </citation>
    <scope>NUCLEOTIDE SEQUENCE [LARGE SCALE GENOMIC DNA]</scope>
    <source>
        <strain evidence="6">VaMs.102 / ATCC MYA-4576 / FGSC 10136</strain>
    </source>
</reference>
<evidence type="ECO:0000256" key="3">
    <source>
        <dbReference type="SAM" id="MobiDB-lite"/>
    </source>
</evidence>
<dbReference type="KEGG" id="val:VDBG_09037"/>
<dbReference type="PANTHER" id="PTHR37534:SF46">
    <property type="entry name" value="ZN(II)2CYS6 TRANSCRIPTION FACTOR (EUROFUNG)"/>
    <property type="match status" value="1"/>
</dbReference>
<evidence type="ECO:0000256" key="1">
    <source>
        <dbReference type="ARBA" id="ARBA00004123"/>
    </source>
</evidence>
<evidence type="ECO:0000313" key="5">
    <source>
        <dbReference type="EMBL" id="EEY22927.1"/>
    </source>
</evidence>
<feature type="region of interest" description="Disordered" evidence="3">
    <location>
        <begin position="65"/>
        <end position="91"/>
    </location>
</feature>
<gene>
    <name evidence="5" type="ORF">VDBG_09037</name>
</gene>
<dbReference type="Gene3D" id="4.10.240.10">
    <property type="entry name" value="Zn(2)-C6 fungal-type DNA-binding domain"/>
    <property type="match status" value="1"/>
</dbReference>
<dbReference type="eggNOG" id="ENOG502QWIS">
    <property type="taxonomic scope" value="Eukaryota"/>
</dbReference>
<feature type="domain" description="Zn(2)-C6 fungal-type" evidence="4">
    <location>
        <begin position="6"/>
        <end position="36"/>
    </location>
</feature>
<dbReference type="PANTHER" id="PTHR37534">
    <property type="entry name" value="TRANSCRIPTIONAL ACTIVATOR PROTEIN UGA3"/>
    <property type="match status" value="1"/>
</dbReference>
<dbReference type="RefSeq" id="XP_003000542.1">
    <property type="nucleotide sequence ID" value="XM_003000496.1"/>
</dbReference>
<dbReference type="CDD" id="cd00067">
    <property type="entry name" value="GAL4"/>
    <property type="match status" value="1"/>
</dbReference>
<dbReference type="HOGENOM" id="CLU_1004872_0_0_1"/>
<comment type="subcellular location">
    <subcellularLocation>
        <location evidence="1">Nucleus</location>
    </subcellularLocation>
</comment>
<dbReference type="GeneID" id="9528249"/>
<evidence type="ECO:0000313" key="6">
    <source>
        <dbReference type="Proteomes" id="UP000008698"/>
    </source>
</evidence>
<dbReference type="EMBL" id="DS985227">
    <property type="protein sequence ID" value="EEY22927.1"/>
    <property type="molecule type" value="Genomic_DNA"/>
</dbReference>
<dbReference type="SMART" id="SM00066">
    <property type="entry name" value="GAL4"/>
    <property type="match status" value="1"/>
</dbReference>
<dbReference type="Proteomes" id="UP000008698">
    <property type="component" value="Unassembled WGS sequence"/>
</dbReference>
<dbReference type="PROSITE" id="PS50048">
    <property type="entry name" value="ZN2_CY6_FUNGAL_2"/>
    <property type="match status" value="1"/>
</dbReference>
<keyword evidence="6" id="KW-1185">Reference proteome</keyword>
<dbReference type="Pfam" id="PF00172">
    <property type="entry name" value="Zn_clus"/>
    <property type="match status" value="1"/>
</dbReference>
<dbReference type="AlphaFoldDB" id="C9SVW2"/>
<evidence type="ECO:0000256" key="2">
    <source>
        <dbReference type="ARBA" id="ARBA00023242"/>
    </source>
</evidence>
<dbReference type="InterPro" id="IPR021858">
    <property type="entry name" value="Fun_TF"/>
</dbReference>
<dbReference type="GO" id="GO:0005634">
    <property type="term" value="C:nucleus"/>
    <property type="evidence" value="ECO:0007669"/>
    <property type="project" value="UniProtKB-SubCell"/>
</dbReference>
<dbReference type="InterPro" id="IPR001138">
    <property type="entry name" value="Zn2Cys6_DnaBD"/>
</dbReference>
<dbReference type="InterPro" id="IPR036864">
    <property type="entry name" value="Zn2-C6_fun-type_DNA-bd_sf"/>
</dbReference>
<dbReference type="SUPFAM" id="SSF57701">
    <property type="entry name" value="Zn2/Cys6 DNA-binding domain"/>
    <property type="match status" value="1"/>
</dbReference>
<protein>
    <recommendedName>
        <fullName evidence="4">Zn(2)-C6 fungal-type domain-containing protein</fullName>
    </recommendedName>
</protein>